<dbReference type="InterPro" id="IPR023674">
    <property type="entry name" value="Ribosomal_uL1-like"/>
</dbReference>
<dbReference type="AlphaFoldDB" id="A0A2H4FG35"/>
<keyword evidence="11" id="KW-0150">Chloroplast</keyword>
<evidence type="ECO:0000256" key="4">
    <source>
        <dbReference type="ARBA" id="ARBA00022884"/>
    </source>
</evidence>
<comment type="subcellular location">
    <subcellularLocation>
        <location evidence="9">Plastid</location>
        <location evidence="9">Chloroplast</location>
    </subcellularLocation>
</comment>
<evidence type="ECO:0000256" key="9">
    <source>
        <dbReference type="HAMAP-Rule" id="MF_01318"/>
    </source>
</evidence>
<dbReference type="GO" id="GO:0006412">
    <property type="term" value="P:translation"/>
    <property type="evidence" value="ECO:0007669"/>
    <property type="project" value="UniProtKB-UniRule"/>
</dbReference>
<evidence type="ECO:0000256" key="7">
    <source>
        <dbReference type="ARBA" id="ARBA00025388"/>
    </source>
</evidence>
<keyword evidence="4 9" id="KW-0694">RNA-binding</keyword>
<evidence type="ECO:0000256" key="5">
    <source>
        <dbReference type="ARBA" id="ARBA00022980"/>
    </source>
</evidence>
<dbReference type="GO" id="GO:0009507">
    <property type="term" value="C:chloroplast"/>
    <property type="evidence" value="ECO:0007669"/>
    <property type="project" value="UniProtKB-SubCell"/>
</dbReference>
<sequence>MRKRSRRFNQILHKIDHSKLYSPIEAIEILKSLSNVKFIETIEAHIVLGLDPKYADQQLRSTVILPQGTGKNIKVAVLTKGEKISEAIAANADIVGSENLIQDIMDGRLDFDKLIATPDVMPLIAKLGRILGPRNLMPSPKAGTVTFDLSDAIYQFKSGKLEYRVDRSGIVHVPFGKLDFNVIDLMSNLNVLCDSIEKNRPTGSKSRYWKSMYLSTTMGPSIAVDINLLRLL</sequence>
<organism evidence="11">
    <name type="scientific">Kappaphycus alvarezii</name>
    <dbReference type="NCBI Taxonomy" id="38544"/>
    <lineage>
        <taxon>Eukaryota</taxon>
        <taxon>Rhodophyta</taxon>
        <taxon>Florideophyceae</taxon>
        <taxon>Rhodymeniophycidae</taxon>
        <taxon>Gigartinales</taxon>
        <taxon>Solieriaceae</taxon>
        <taxon>Kappaphycus</taxon>
    </lineage>
</organism>
<comment type="function">
    <text evidence="7 9">Binds directly to 23S rRNA. Might be involved in E site tRNA release.</text>
</comment>
<proteinExistence type="inferred from homology"/>
<evidence type="ECO:0000256" key="3">
    <source>
        <dbReference type="ARBA" id="ARBA00022730"/>
    </source>
</evidence>
<dbReference type="SUPFAM" id="SSF56808">
    <property type="entry name" value="Ribosomal protein L1"/>
    <property type="match status" value="1"/>
</dbReference>
<dbReference type="PROSITE" id="PS01199">
    <property type="entry name" value="RIBOSOMAL_L1"/>
    <property type="match status" value="1"/>
</dbReference>
<protein>
    <recommendedName>
        <fullName evidence="8 9">Large ribosomal subunit protein uL1c</fullName>
    </recommendedName>
</protein>
<dbReference type="InterPro" id="IPR016095">
    <property type="entry name" value="Ribosomal_uL1_3-a/b-sand"/>
</dbReference>
<comment type="subunit">
    <text evidence="2 9">Part of the 50S ribosomal subunit.</text>
</comment>
<dbReference type="InterPro" id="IPR002143">
    <property type="entry name" value="Ribosomal_uL1"/>
</dbReference>
<evidence type="ECO:0000256" key="8">
    <source>
        <dbReference type="ARBA" id="ARBA00035205"/>
    </source>
</evidence>
<evidence type="ECO:0000256" key="6">
    <source>
        <dbReference type="ARBA" id="ARBA00023274"/>
    </source>
</evidence>
<keyword evidence="5 9" id="KW-0689">Ribosomal protein</keyword>
<keyword evidence="3 9" id="KW-0699">rRNA-binding</keyword>
<dbReference type="EMBL" id="KU892652">
    <property type="protein sequence ID" value="AOV83659.1"/>
    <property type="molecule type" value="Genomic_DNA"/>
</dbReference>
<reference evidence="11" key="1">
    <citation type="submission" date="2016-03" db="EMBL/GenBank/DDBJ databases">
        <title>Complete plastid genome of Kappaphycus alvarezii.</title>
        <authorList>
            <person name="Zhang L."/>
            <person name="Liu T."/>
            <person name="Liu N."/>
        </authorList>
    </citation>
    <scope>NUCLEOTIDE SEQUENCE</scope>
</reference>
<dbReference type="PANTHER" id="PTHR36427:SF3">
    <property type="entry name" value="LARGE RIBOSOMAL SUBUNIT PROTEIN UL1M"/>
    <property type="match status" value="1"/>
</dbReference>
<dbReference type="NCBIfam" id="TIGR01169">
    <property type="entry name" value="rplA_bact"/>
    <property type="match status" value="1"/>
</dbReference>
<accession>A0A2H4FG35</accession>
<dbReference type="InterPro" id="IPR028364">
    <property type="entry name" value="Ribosomal_uL1/biogenesis"/>
</dbReference>
<gene>
    <name evidence="9 11" type="primary">rpl1</name>
    <name evidence="11" type="ORF">mogbl063</name>
</gene>
<dbReference type="Gene3D" id="3.40.50.790">
    <property type="match status" value="1"/>
</dbReference>
<keyword evidence="6 9" id="KW-0687">Ribonucleoprotein</keyword>
<evidence type="ECO:0000313" key="11">
    <source>
        <dbReference type="EMBL" id="AOV83659.1"/>
    </source>
</evidence>
<evidence type="ECO:0000256" key="1">
    <source>
        <dbReference type="ARBA" id="ARBA00010531"/>
    </source>
</evidence>
<dbReference type="FunFam" id="3.40.50.790:FF:000001">
    <property type="entry name" value="50S ribosomal protein L1"/>
    <property type="match status" value="1"/>
</dbReference>
<dbReference type="GO" id="GO:0003735">
    <property type="term" value="F:structural constituent of ribosome"/>
    <property type="evidence" value="ECO:0007669"/>
    <property type="project" value="InterPro"/>
</dbReference>
<evidence type="ECO:0000256" key="10">
    <source>
        <dbReference type="RuleBase" id="RU000659"/>
    </source>
</evidence>
<dbReference type="Pfam" id="PF00687">
    <property type="entry name" value="Ribosomal_L1"/>
    <property type="match status" value="1"/>
</dbReference>
<dbReference type="Gene3D" id="3.30.190.20">
    <property type="match status" value="1"/>
</dbReference>
<dbReference type="InterPro" id="IPR005878">
    <property type="entry name" value="Ribosom_uL1_bac-type"/>
</dbReference>
<evidence type="ECO:0000256" key="2">
    <source>
        <dbReference type="ARBA" id="ARBA00011838"/>
    </source>
</evidence>
<dbReference type="HAMAP" id="MF_01318_B">
    <property type="entry name" value="Ribosomal_uL1_B"/>
    <property type="match status" value="1"/>
</dbReference>
<dbReference type="PANTHER" id="PTHR36427">
    <property type="entry name" value="54S RIBOSOMAL PROTEIN L1, MITOCHONDRIAL"/>
    <property type="match status" value="1"/>
</dbReference>
<name>A0A2H4FG35_9FLOR</name>
<dbReference type="PIRSF" id="PIRSF002155">
    <property type="entry name" value="Ribosomal_L1"/>
    <property type="match status" value="1"/>
</dbReference>
<dbReference type="CDD" id="cd00403">
    <property type="entry name" value="Ribosomal_L1"/>
    <property type="match status" value="1"/>
</dbReference>
<comment type="similarity">
    <text evidence="1 9 10">Belongs to the universal ribosomal protein uL1 family.</text>
</comment>
<geneLocation type="chloroplast" evidence="11"/>
<keyword evidence="11" id="KW-0934">Plastid</keyword>
<dbReference type="GO" id="GO:0015934">
    <property type="term" value="C:large ribosomal subunit"/>
    <property type="evidence" value="ECO:0007669"/>
    <property type="project" value="InterPro"/>
</dbReference>
<dbReference type="InterPro" id="IPR023673">
    <property type="entry name" value="Ribosomal_uL1_CS"/>
</dbReference>
<dbReference type="GO" id="GO:0019843">
    <property type="term" value="F:rRNA binding"/>
    <property type="evidence" value="ECO:0007669"/>
    <property type="project" value="UniProtKB-UniRule"/>
</dbReference>